<dbReference type="InterPro" id="IPR025330">
    <property type="entry name" value="DUF4236"/>
</dbReference>
<reference evidence="3" key="2">
    <citation type="submission" date="2016-02" db="EMBL/GenBank/DDBJ databases">
        <title>Draft genome sequence of five rapidly growing Mycobacterium species.</title>
        <authorList>
            <person name="Katahira K."/>
            <person name="Gotou Y."/>
            <person name="Iida K."/>
            <person name="Ogura Y."/>
            <person name="Hayashi T."/>
        </authorList>
    </citation>
    <scope>NUCLEOTIDE SEQUENCE [LARGE SCALE GENOMIC DNA]</scope>
    <source>
        <strain evidence="3">JCM6368</strain>
    </source>
</reference>
<gene>
    <name evidence="2" type="ORF">RMCFA_5086</name>
</gene>
<comment type="caution">
    <text evidence="2">The sequence shown here is derived from an EMBL/GenBank/DDBJ whole genome shotgun (WGS) entry which is preliminary data.</text>
</comment>
<dbReference type="RefSeq" id="WP_072279002.1">
    <property type="nucleotide sequence ID" value="NZ_BCSZ01000052.1"/>
</dbReference>
<evidence type="ECO:0000259" key="1">
    <source>
        <dbReference type="Pfam" id="PF14020"/>
    </source>
</evidence>
<dbReference type="Proteomes" id="UP000069705">
    <property type="component" value="Unassembled WGS sequence"/>
</dbReference>
<evidence type="ECO:0000313" key="3">
    <source>
        <dbReference type="Proteomes" id="UP000069705"/>
    </source>
</evidence>
<feature type="domain" description="DUF4236" evidence="1">
    <location>
        <begin position="1"/>
        <end position="51"/>
    </location>
</feature>
<sequence length="62" mass="7019">MQFRKTKTFGPLRFTLTQRGISVSAGAGPVRFSRAADGTLRRTLRLPGMGIWDTKVVRRQNR</sequence>
<dbReference type="EMBL" id="BCSZ01000052">
    <property type="protein sequence ID" value="GAT04975.1"/>
    <property type="molecule type" value="Genomic_DNA"/>
</dbReference>
<dbReference type="Pfam" id="PF14020">
    <property type="entry name" value="DUF4236"/>
    <property type="match status" value="1"/>
</dbReference>
<organism evidence="2 3">
    <name type="scientific">Mycolicibacterium fortuitum subsp. acetamidolyticum</name>
    <dbReference type="NCBI Taxonomy" id="144550"/>
    <lineage>
        <taxon>Bacteria</taxon>
        <taxon>Bacillati</taxon>
        <taxon>Actinomycetota</taxon>
        <taxon>Actinomycetes</taxon>
        <taxon>Mycobacteriales</taxon>
        <taxon>Mycobacteriaceae</taxon>
        <taxon>Mycolicibacterium</taxon>
    </lineage>
</organism>
<evidence type="ECO:0000313" key="2">
    <source>
        <dbReference type="EMBL" id="GAT04975.1"/>
    </source>
</evidence>
<protein>
    <recommendedName>
        <fullName evidence="1">DUF4236 domain-containing protein</fullName>
    </recommendedName>
</protein>
<name>A0A124E530_MYCFO</name>
<reference evidence="2 3" key="1">
    <citation type="journal article" date="2016" name="Genome Announc.">
        <title>Draft Genome Sequences of Five Rapidly Growing Mycobacterium Species, M. thermoresistibile, M. fortuitum subsp. acetamidolyticum, M. canariasense, M. brisbanense, and M. novocastrense.</title>
        <authorList>
            <person name="Katahira K."/>
            <person name="Ogura Y."/>
            <person name="Gotoh Y."/>
            <person name="Hayashi T."/>
        </authorList>
    </citation>
    <scope>NUCLEOTIDE SEQUENCE [LARGE SCALE GENOMIC DNA]</scope>
    <source>
        <strain evidence="2 3">JCM6368</strain>
    </source>
</reference>
<dbReference type="AlphaFoldDB" id="A0A124E530"/>
<accession>A0A124E530</accession>
<proteinExistence type="predicted"/>